<evidence type="ECO:0000256" key="6">
    <source>
        <dbReference type="PROSITE-ProRule" id="PRU01172"/>
    </source>
</evidence>
<evidence type="ECO:0000259" key="7">
    <source>
        <dbReference type="PROSITE" id="PS51828"/>
    </source>
</evidence>
<keyword evidence="4" id="KW-1015">Disulfide bond</keyword>
<comment type="caution">
    <text evidence="6">Lacks conserved residue(s) required for the propagation of feature annotation.</text>
</comment>
<evidence type="ECO:0000256" key="1">
    <source>
        <dbReference type="ARBA" id="ARBA00001913"/>
    </source>
</evidence>
<dbReference type="SUPFAM" id="SSF49899">
    <property type="entry name" value="Concanavalin A-like lectins/glucanases"/>
    <property type="match status" value="1"/>
</dbReference>
<keyword evidence="3" id="KW-0106">Calcium</keyword>
<evidence type="ECO:0000256" key="3">
    <source>
        <dbReference type="ARBA" id="ARBA00022837"/>
    </source>
</evidence>
<dbReference type="GO" id="GO:0046872">
    <property type="term" value="F:metal ion binding"/>
    <property type="evidence" value="ECO:0007669"/>
    <property type="project" value="UniProtKB-KW"/>
</dbReference>
<keyword evidence="5" id="KW-0325">Glycoprotein</keyword>
<proteinExistence type="predicted"/>
<dbReference type="Proteomes" id="UP000225706">
    <property type="component" value="Unassembled WGS sequence"/>
</dbReference>
<gene>
    <name evidence="8" type="primary">GPR144</name>
    <name evidence="8" type="ORF">AWC38_SpisGene13802</name>
</gene>
<dbReference type="Gene3D" id="2.60.120.200">
    <property type="match status" value="1"/>
</dbReference>
<accession>A0A2B4RTD7</accession>
<dbReference type="InterPro" id="IPR001759">
    <property type="entry name" value="PTX_dom"/>
</dbReference>
<comment type="caution">
    <text evidence="8">The sequence shown here is derived from an EMBL/GenBank/DDBJ whole genome shotgun (WGS) entry which is preliminary data.</text>
</comment>
<dbReference type="PANTHER" id="PTHR19277:SF125">
    <property type="entry name" value="B6"/>
    <property type="match status" value="1"/>
</dbReference>
<protein>
    <submittedName>
        <fullName evidence="8">Putative G-protein coupled receptor 144</fullName>
    </submittedName>
</protein>
<evidence type="ECO:0000313" key="8">
    <source>
        <dbReference type="EMBL" id="PFX21704.1"/>
    </source>
</evidence>
<keyword evidence="8" id="KW-0675">Receptor</keyword>
<dbReference type="OrthoDB" id="547680at2759"/>
<dbReference type="AlphaFoldDB" id="A0A2B4RTD7"/>
<dbReference type="InterPro" id="IPR051360">
    <property type="entry name" value="Neuronal_Pentraxin_Related"/>
</dbReference>
<comment type="cofactor">
    <cofactor evidence="1">
        <name>Ca(2+)</name>
        <dbReference type="ChEBI" id="CHEBI:29108"/>
    </cofactor>
</comment>
<organism evidence="8 9">
    <name type="scientific">Stylophora pistillata</name>
    <name type="common">Smooth cauliflower coral</name>
    <dbReference type="NCBI Taxonomy" id="50429"/>
    <lineage>
        <taxon>Eukaryota</taxon>
        <taxon>Metazoa</taxon>
        <taxon>Cnidaria</taxon>
        <taxon>Anthozoa</taxon>
        <taxon>Hexacorallia</taxon>
        <taxon>Scleractinia</taxon>
        <taxon>Astrocoeniina</taxon>
        <taxon>Pocilloporidae</taxon>
        <taxon>Stylophora</taxon>
    </lineage>
</organism>
<evidence type="ECO:0000256" key="5">
    <source>
        <dbReference type="ARBA" id="ARBA00023180"/>
    </source>
</evidence>
<dbReference type="InterPro" id="IPR013320">
    <property type="entry name" value="ConA-like_dom_sf"/>
</dbReference>
<feature type="domain" description="Pentraxin (PTX)" evidence="7">
    <location>
        <begin position="110"/>
        <end position="318"/>
    </location>
</feature>
<reference evidence="9" key="1">
    <citation type="journal article" date="2017" name="bioRxiv">
        <title>Comparative analysis of the genomes of Stylophora pistillata and Acropora digitifera provides evidence for extensive differences between species of corals.</title>
        <authorList>
            <person name="Voolstra C.R."/>
            <person name="Li Y."/>
            <person name="Liew Y.J."/>
            <person name="Baumgarten S."/>
            <person name="Zoccola D."/>
            <person name="Flot J.-F."/>
            <person name="Tambutte S."/>
            <person name="Allemand D."/>
            <person name="Aranda M."/>
        </authorList>
    </citation>
    <scope>NUCLEOTIDE SEQUENCE [LARGE SCALE GENOMIC DNA]</scope>
</reference>
<dbReference type="EMBL" id="LSMT01000266">
    <property type="protein sequence ID" value="PFX21704.1"/>
    <property type="molecule type" value="Genomic_DNA"/>
</dbReference>
<name>A0A2B4RTD7_STYPI</name>
<evidence type="ECO:0000256" key="2">
    <source>
        <dbReference type="ARBA" id="ARBA00022723"/>
    </source>
</evidence>
<evidence type="ECO:0000313" key="9">
    <source>
        <dbReference type="Proteomes" id="UP000225706"/>
    </source>
</evidence>
<dbReference type="PANTHER" id="PTHR19277">
    <property type="entry name" value="PENTRAXIN"/>
    <property type="match status" value="1"/>
</dbReference>
<dbReference type="SMART" id="SM00159">
    <property type="entry name" value="PTX"/>
    <property type="match status" value="1"/>
</dbReference>
<keyword evidence="9" id="KW-1185">Reference proteome</keyword>
<sequence length="318" mass="35085">MGTKNAPLFVLFRGLLYCAVFITAIESSALSRSAYLTTLINKQLKGFVLKRFESPGQIWCSHSCLKNAWCTSTNFKLAPQTSHGEGTCELNKHDNSAIKENTHLQFEEGGTFSMLLKTESTDTTVAVRQDFTGHSVKRLKAFLVQQRKDTDSASSQCLYSYAEASGSDIGNAIYVCLNEPNIEINVDEPRSRATDTGVKISDTMWHHICVTWKGTNGAWQFYLDGQLRSNGTGLKENHQVPAGGTVVIGQDQDTVGGGFSIGDSFGPGEVTEVNLWSRVLSASDIAEQYANCYINKVGLMHWWEQFKDSVSNLMVIEP</sequence>
<dbReference type="PROSITE" id="PS51828">
    <property type="entry name" value="PTX_2"/>
    <property type="match status" value="1"/>
</dbReference>
<dbReference type="PRINTS" id="PR00895">
    <property type="entry name" value="PENTAXIN"/>
</dbReference>
<keyword evidence="2" id="KW-0479">Metal-binding</keyword>
<evidence type="ECO:0000256" key="4">
    <source>
        <dbReference type="ARBA" id="ARBA00023157"/>
    </source>
</evidence>
<dbReference type="Pfam" id="PF00354">
    <property type="entry name" value="Pentaxin"/>
    <property type="match status" value="1"/>
</dbReference>